<accession>A0A679BBT7</accession>
<reference evidence="1" key="1">
    <citation type="submission" date="2018-08" db="EMBL/GenBank/DDBJ databases">
        <title>Oryza nivara genomic DNA, chromosome 11, BAC clone:BBa0106C08.</title>
        <authorList>
            <person name="Wu J."/>
            <person name="Kanamori H."/>
        </authorList>
    </citation>
    <scope>NUCLEOTIDE SEQUENCE</scope>
    <source>
        <strain evidence="1">W0106</strain>
    </source>
</reference>
<name>A0A679BBT7_ORYNI</name>
<organism evidence="1">
    <name type="scientific">Oryza nivara</name>
    <name type="common">Indian wild rice</name>
    <name type="synonym">Oryza sativa f. spontanea</name>
    <dbReference type="NCBI Taxonomy" id="4536"/>
    <lineage>
        <taxon>Eukaryota</taxon>
        <taxon>Viridiplantae</taxon>
        <taxon>Streptophyta</taxon>
        <taxon>Embryophyta</taxon>
        <taxon>Tracheophyta</taxon>
        <taxon>Spermatophyta</taxon>
        <taxon>Magnoliopsida</taxon>
        <taxon>Liliopsida</taxon>
        <taxon>Poales</taxon>
        <taxon>Poaceae</taxon>
        <taxon>BOP clade</taxon>
        <taxon>Oryzoideae</taxon>
        <taxon>Oryzeae</taxon>
        <taxon>Oryzinae</taxon>
        <taxon>Oryza</taxon>
    </lineage>
</organism>
<proteinExistence type="predicted"/>
<dbReference type="EMBL" id="AP018871">
    <property type="protein sequence ID" value="BBF89771.1"/>
    <property type="molecule type" value="Genomic_DNA"/>
</dbReference>
<sequence length="58" mass="6659">MAREQLDWQINSELNIGGEGEVKQEVERRKRGYGSRFLVALDVQGYAFSRIDDETKAV</sequence>
<protein>
    <submittedName>
        <fullName evidence="1">Uncharacterized protein</fullName>
    </submittedName>
</protein>
<evidence type="ECO:0000313" key="1">
    <source>
        <dbReference type="EMBL" id="BBF89771.1"/>
    </source>
</evidence>
<dbReference type="AlphaFoldDB" id="A0A679BBT7"/>
<gene>
    <name evidence="1" type="primary">BBa0106C08.32</name>
</gene>